<organism evidence="3 4">
    <name type="scientific">Methylobrevis pamukkalensis</name>
    <dbReference type="NCBI Taxonomy" id="1439726"/>
    <lineage>
        <taxon>Bacteria</taxon>
        <taxon>Pseudomonadati</taxon>
        <taxon>Pseudomonadota</taxon>
        <taxon>Alphaproteobacteria</taxon>
        <taxon>Hyphomicrobiales</taxon>
        <taxon>Pleomorphomonadaceae</taxon>
        <taxon>Methylobrevis</taxon>
    </lineage>
</organism>
<dbReference type="GO" id="GO:0071949">
    <property type="term" value="F:FAD binding"/>
    <property type="evidence" value="ECO:0007669"/>
    <property type="project" value="InterPro"/>
</dbReference>
<protein>
    <submittedName>
        <fullName evidence="3">Sensors of blue-light using FAD</fullName>
    </submittedName>
</protein>
<dbReference type="InterPro" id="IPR036046">
    <property type="entry name" value="Acylphosphatase-like_dom_sf"/>
</dbReference>
<feature type="region of interest" description="Disordered" evidence="1">
    <location>
        <begin position="152"/>
        <end position="186"/>
    </location>
</feature>
<sequence length="186" mass="20200">MYLTRFVFYSENVGLKSERPSAEHIKSILLSCSRYTFASGISGALIFNESWFVQVMEGERGLTTRSMLSLVQDPRHRAPVLIRAASVDERRFPGWTVGYAGHSEAIDALYLRHGIVSGFHPVGMTADSVENLLADMASLNSPFVLRSRPATPVAASPAPLHPSPAGERGEIIRVRPTLPGKPGLAG</sequence>
<feature type="domain" description="BLUF" evidence="2">
    <location>
        <begin position="3"/>
        <end position="98"/>
    </location>
</feature>
<dbReference type="AlphaFoldDB" id="A0A1E3GZX2"/>
<proteinExistence type="predicted"/>
<reference evidence="3 4" key="1">
    <citation type="submission" date="2016-07" db="EMBL/GenBank/DDBJ databases">
        <title>Draft Genome Sequence of Methylobrevis pamukkalensis PK2.</title>
        <authorList>
            <person name="Vasilenko O.V."/>
            <person name="Doronina N.V."/>
            <person name="Shmareva M.N."/>
            <person name="Tarlachkov S.V."/>
            <person name="Mustakhimov I."/>
            <person name="Trotsenko Y.A."/>
        </authorList>
    </citation>
    <scope>NUCLEOTIDE SEQUENCE [LARGE SCALE GENOMIC DNA]</scope>
    <source>
        <strain evidence="3 4">PK2</strain>
    </source>
</reference>
<evidence type="ECO:0000313" key="3">
    <source>
        <dbReference type="EMBL" id="ODN69609.1"/>
    </source>
</evidence>
<dbReference type="Pfam" id="PF04940">
    <property type="entry name" value="BLUF"/>
    <property type="match status" value="1"/>
</dbReference>
<dbReference type="PROSITE" id="PS50925">
    <property type="entry name" value="BLUF"/>
    <property type="match status" value="1"/>
</dbReference>
<dbReference type="SUPFAM" id="SSF54975">
    <property type="entry name" value="Acylphosphatase/BLUF domain-like"/>
    <property type="match status" value="1"/>
</dbReference>
<dbReference type="Gene3D" id="3.30.70.100">
    <property type="match status" value="1"/>
</dbReference>
<dbReference type="GO" id="GO:0009882">
    <property type="term" value="F:blue light photoreceptor activity"/>
    <property type="evidence" value="ECO:0007669"/>
    <property type="project" value="InterPro"/>
</dbReference>
<comment type="caution">
    <text evidence="3">The sequence shown here is derived from an EMBL/GenBank/DDBJ whole genome shotgun (WGS) entry which is preliminary data.</text>
</comment>
<name>A0A1E3GZX2_9HYPH</name>
<evidence type="ECO:0000259" key="2">
    <source>
        <dbReference type="PROSITE" id="PS50925"/>
    </source>
</evidence>
<dbReference type="RefSeq" id="WP_069307507.1">
    <property type="nucleotide sequence ID" value="NZ_MCRJ01000082.1"/>
</dbReference>
<dbReference type="InterPro" id="IPR007024">
    <property type="entry name" value="BLUF_domain"/>
</dbReference>
<dbReference type="Proteomes" id="UP000094622">
    <property type="component" value="Unassembled WGS sequence"/>
</dbReference>
<dbReference type="EMBL" id="MCRJ01000082">
    <property type="protein sequence ID" value="ODN69609.1"/>
    <property type="molecule type" value="Genomic_DNA"/>
</dbReference>
<accession>A0A1E3GZX2</accession>
<evidence type="ECO:0000256" key="1">
    <source>
        <dbReference type="SAM" id="MobiDB-lite"/>
    </source>
</evidence>
<gene>
    <name evidence="3" type="ORF">A6302_03066</name>
</gene>
<evidence type="ECO:0000313" key="4">
    <source>
        <dbReference type="Proteomes" id="UP000094622"/>
    </source>
</evidence>
<dbReference type="SMART" id="SM01034">
    <property type="entry name" value="BLUF"/>
    <property type="match status" value="1"/>
</dbReference>
<keyword evidence="4" id="KW-1185">Reference proteome</keyword>